<dbReference type="Proteomes" id="UP000249794">
    <property type="component" value="Unassembled WGS sequence"/>
</dbReference>
<reference evidence="2" key="1">
    <citation type="submission" date="2018-04" db="EMBL/GenBank/DDBJ databases">
        <authorList>
            <person name="Cornet L."/>
        </authorList>
    </citation>
    <scope>NUCLEOTIDE SEQUENCE [LARGE SCALE GENOMIC DNA]</scope>
</reference>
<name>A0A2W4YHX6_9CYAN</name>
<protein>
    <submittedName>
        <fullName evidence="1">Uncharacterized protein</fullName>
    </submittedName>
</protein>
<gene>
    <name evidence="1" type="ORF">DCF15_20620</name>
</gene>
<dbReference type="EMBL" id="QBMP01000321">
    <property type="protein sequence ID" value="PZO46185.1"/>
    <property type="molecule type" value="Genomic_DNA"/>
</dbReference>
<accession>A0A2W4YHX6</accession>
<dbReference type="SUPFAM" id="SSF69635">
    <property type="entry name" value="Type III secretory system chaperone-like"/>
    <property type="match status" value="1"/>
</dbReference>
<organism evidence="1 2">
    <name type="scientific">Phormidesmis priestleyi</name>
    <dbReference type="NCBI Taxonomy" id="268141"/>
    <lineage>
        <taxon>Bacteria</taxon>
        <taxon>Bacillati</taxon>
        <taxon>Cyanobacteriota</taxon>
        <taxon>Cyanophyceae</taxon>
        <taxon>Leptolyngbyales</taxon>
        <taxon>Leptolyngbyaceae</taxon>
        <taxon>Phormidesmis</taxon>
    </lineage>
</organism>
<dbReference type="AlphaFoldDB" id="A0A2W4YHX6"/>
<evidence type="ECO:0000313" key="1">
    <source>
        <dbReference type="EMBL" id="PZO46185.1"/>
    </source>
</evidence>
<sequence>MAPDEITAALSDRFGSQHCQQIPPDAWQVDKGGQRLLVITSDAWIKLMTPIMPIAEAQPFIPQMMEANFDKTQEARYAFHQDVVWGIFQYDLAALDMAQFESAISRLWELNADGVDGFFSQMVEAQVTQIIVASKKQGKSLDDTLKTLDRFYAEGMMGDMNAQDNYQQNALSAWQRQLERLWPTVEIDS</sequence>
<evidence type="ECO:0000313" key="2">
    <source>
        <dbReference type="Proteomes" id="UP000249794"/>
    </source>
</evidence>
<reference evidence="1 2" key="2">
    <citation type="submission" date="2018-06" db="EMBL/GenBank/DDBJ databases">
        <title>Metagenomic assembly of (sub)arctic Cyanobacteria and their associated microbiome from non-axenic cultures.</title>
        <authorList>
            <person name="Baurain D."/>
        </authorList>
    </citation>
    <scope>NUCLEOTIDE SEQUENCE [LARGE SCALE GENOMIC DNA]</scope>
    <source>
        <strain evidence="1">ULC027bin1</strain>
    </source>
</reference>
<dbReference type="Gene3D" id="3.30.1460.10">
    <property type="match status" value="1"/>
</dbReference>
<proteinExistence type="predicted"/>
<comment type="caution">
    <text evidence="1">The sequence shown here is derived from an EMBL/GenBank/DDBJ whole genome shotgun (WGS) entry which is preliminary data.</text>
</comment>